<dbReference type="EMBL" id="JAVMIP010000015">
    <property type="protein sequence ID" value="MDS3861656.1"/>
    <property type="molecule type" value="Genomic_DNA"/>
</dbReference>
<dbReference type="Proteomes" id="UP001268256">
    <property type="component" value="Unassembled WGS sequence"/>
</dbReference>
<dbReference type="PANTHER" id="PTHR30023:SF0">
    <property type="entry name" value="PENICILLIN-SENSITIVE CARBOXYPEPTIDASE A"/>
    <property type="match status" value="1"/>
</dbReference>
<evidence type="ECO:0000256" key="2">
    <source>
        <dbReference type="ARBA" id="ARBA00022801"/>
    </source>
</evidence>
<dbReference type="PRINTS" id="PR00922">
    <property type="entry name" value="DADACBPTASE3"/>
</dbReference>
<dbReference type="InterPro" id="IPR000667">
    <property type="entry name" value="Peptidase_S13"/>
</dbReference>
<sequence length="480" mass="52294">MFSYRFSSVSKGFWAKFLLPLGLFFPAPALGLCPANLSTAIEPIITAADYTQGRWGIVIQTLKQPNSPQAPVTLYQRDGDKYFLVASNVKLFTTAAALQQFGPQYRIQTQVFGIGQGANWDWIRLVGNGDPTLTTGELQKIAQGLWQQGIRKIDTLEITSLPFPDPPLNPTWALEDTSAGYIAPITRLALNRNALPLVVTPQQLGAPLRLAWESPALGQGWTISNQTRTVAATAPESLETNVVQGAQTIQVIGQLRVGSEPETLDIPLLDPYPTILSQWRAALAEVGIQVQQLQFQHSPNRPMGQPLFSLASPPLPDILNQTNQTSDNFYAETLKQLIGAVQPGQMGRILGAWGISSQSYELVDGSGLSRQNWVTPQALVELLQAQRLSPNWLTFQNSLPQAGVNGTLRRRFLNTPAQGKVWAKTGTLRGVSALSGYAEPANFAPVVFSIVINQGQQDGAALRPGIDRIVLELMNLQTCP</sequence>
<dbReference type="EC" id="3.4.16.4" evidence="4"/>
<comment type="caution">
    <text evidence="4">The sequence shown here is derived from an EMBL/GenBank/DDBJ whole genome shotgun (WGS) entry which is preliminary data.</text>
</comment>
<proteinExistence type="inferred from homology"/>
<dbReference type="Pfam" id="PF02113">
    <property type="entry name" value="Peptidase_S13"/>
    <property type="match status" value="1"/>
</dbReference>
<keyword evidence="4" id="KW-0121">Carboxypeptidase</keyword>
<dbReference type="PANTHER" id="PTHR30023">
    <property type="entry name" value="D-ALANYL-D-ALANINE CARBOXYPEPTIDASE"/>
    <property type="match status" value="1"/>
</dbReference>
<dbReference type="Gene3D" id="3.50.80.20">
    <property type="entry name" value="D-Ala-D-Ala carboxypeptidase C, peptidase S13"/>
    <property type="match status" value="1"/>
</dbReference>
<evidence type="ECO:0000256" key="1">
    <source>
        <dbReference type="ARBA" id="ARBA00006096"/>
    </source>
</evidence>
<evidence type="ECO:0000256" key="3">
    <source>
        <dbReference type="SAM" id="SignalP"/>
    </source>
</evidence>
<dbReference type="GO" id="GO:0006508">
    <property type="term" value="P:proteolysis"/>
    <property type="evidence" value="ECO:0007669"/>
    <property type="project" value="InterPro"/>
</dbReference>
<keyword evidence="4" id="KW-0645">Protease</keyword>
<dbReference type="AlphaFoldDB" id="A0AAE4JX14"/>
<gene>
    <name evidence="4" type="primary">dacB</name>
    <name evidence="4" type="ORF">RIF25_12655</name>
</gene>
<dbReference type="GO" id="GO:0000270">
    <property type="term" value="P:peptidoglycan metabolic process"/>
    <property type="evidence" value="ECO:0007669"/>
    <property type="project" value="TreeGrafter"/>
</dbReference>
<organism evidence="4 5">
    <name type="scientific">Pseudocalidococcus azoricus BACA0444</name>
    <dbReference type="NCBI Taxonomy" id="2918990"/>
    <lineage>
        <taxon>Bacteria</taxon>
        <taxon>Bacillati</taxon>
        <taxon>Cyanobacteriota</taxon>
        <taxon>Cyanophyceae</taxon>
        <taxon>Acaryochloridales</taxon>
        <taxon>Thermosynechococcaceae</taxon>
        <taxon>Pseudocalidococcus</taxon>
        <taxon>Pseudocalidococcus azoricus</taxon>
    </lineage>
</organism>
<dbReference type="NCBIfam" id="TIGR00666">
    <property type="entry name" value="PBP4"/>
    <property type="match status" value="1"/>
</dbReference>
<evidence type="ECO:0000313" key="5">
    <source>
        <dbReference type="Proteomes" id="UP001268256"/>
    </source>
</evidence>
<feature type="chain" id="PRO_5041988371" evidence="3">
    <location>
        <begin position="32"/>
        <end position="480"/>
    </location>
</feature>
<keyword evidence="3" id="KW-0732">Signal</keyword>
<comment type="similarity">
    <text evidence="1">Belongs to the peptidase S13 family.</text>
</comment>
<accession>A0AAE4JX14</accession>
<dbReference type="RefSeq" id="WP_322878891.1">
    <property type="nucleotide sequence ID" value="NZ_JAVMIP010000015.1"/>
</dbReference>
<feature type="signal peptide" evidence="3">
    <location>
        <begin position="1"/>
        <end position="31"/>
    </location>
</feature>
<evidence type="ECO:0000313" key="4">
    <source>
        <dbReference type="EMBL" id="MDS3861656.1"/>
    </source>
</evidence>
<dbReference type="SUPFAM" id="SSF56601">
    <property type="entry name" value="beta-lactamase/transpeptidase-like"/>
    <property type="match status" value="1"/>
</dbReference>
<protein>
    <submittedName>
        <fullName evidence="4">D-alanyl-D-alanine carboxypeptidase/D-alanyl-D-alanine-endopeptidase</fullName>
        <ecNumber evidence="4">3.4.16.4</ecNumber>
    </submittedName>
</protein>
<dbReference type="Gene3D" id="3.40.710.10">
    <property type="entry name" value="DD-peptidase/beta-lactamase superfamily"/>
    <property type="match status" value="2"/>
</dbReference>
<dbReference type="GO" id="GO:0009002">
    <property type="term" value="F:serine-type D-Ala-D-Ala carboxypeptidase activity"/>
    <property type="evidence" value="ECO:0007669"/>
    <property type="project" value="UniProtKB-EC"/>
</dbReference>
<name>A0AAE4JX14_9CYAN</name>
<dbReference type="InterPro" id="IPR012338">
    <property type="entry name" value="Beta-lactam/transpept-like"/>
</dbReference>
<keyword evidence="5" id="KW-1185">Reference proteome</keyword>
<keyword evidence="2 4" id="KW-0378">Hydrolase</keyword>
<reference evidence="5" key="1">
    <citation type="submission" date="2023-07" db="EMBL/GenBank/DDBJ databases">
        <authorList>
            <person name="Luz R."/>
            <person name="Cordeiro R."/>
            <person name="Fonseca A."/>
            <person name="Goncalves V."/>
        </authorList>
    </citation>
    <scope>NUCLEOTIDE SEQUENCE [LARGE SCALE GENOMIC DNA]</scope>
    <source>
        <strain evidence="5">BACA0444</strain>
    </source>
</reference>